<evidence type="ECO:0000256" key="4">
    <source>
        <dbReference type="PIRSR" id="PIRSR001434-2"/>
    </source>
</evidence>
<reference evidence="6 7" key="1">
    <citation type="journal article" date="2016" name="Nat. Commun.">
        <title>Thousands of microbial genomes shed light on interconnected biogeochemical processes in an aquifer system.</title>
        <authorList>
            <person name="Anantharaman K."/>
            <person name="Brown C.T."/>
            <person name="Hug L.A."/>
            <person name="Sharon I."/>
            <person name="Castelle C.J."/>
            <person name="Probst A.J."/>
            <person name="Thomas B.C."/>
            <person name="Singh A."/>
            <person name="Wilkins M.J."/>
            <person name="Karaoz U."/>
            <person name="Brodie E.L."/>
            <person name="Williams K.H."/>
            <person name="Hubbard S.S."/>
            <person name="Banfield J.F."/>
        </authorList>
    </citation>
    <scope>NUCLEOTIDE SEQUENCE [LARGE SCALE GENOMIC DNA]</scope>
</reference>
<dbReference type="Gene3D" id="3.90.1150.10">
    <property type="entry name" value="Aspartate Aminotransferase, domain 1"/>
    <property type="match status" value="1"/>
</dbReference>
<comment type="similarity">
    <text evidence="2 5">Belongs to the trans-sulfuration enzymes family.</text>
</comment>
<protein>
    <recommendedName>
        <fullName evidence="8">Cystathionine gamma-synthase</fullName>
    </recommendedName>
</protein>
<evidence type="ECO:0000256" key="3">
    <source>
        <dbReference type="ARBA" id="ARBA00022898"/>
    </source>
</evidence>
<dbReference type="GO" id="GO:0004123">
    <property type="term" value="F:cystathionine gamma-lyase activity"/>
    <property type="evidence" value="ECO:0007669"/>
    <property type="project" value="TreeGrafter"/>
</dbReference>
<evidence type="ECO:0000313" key="6">
    <source>
        <dbReference type="EMBL" id="OGF68052.1"/>
    </source>
</evidence>
<feature type="modified residue" description="N6-(pyridoxal phosphate)lysine" evidence="4">
    <location>
        <position position="213"/>
    </location>
</feature>
<dbReference type="PANTHER" id="PTHR11808">
    <property type="entry name" value="TRANS-SULFURATION ENZYME FAMILY MEMBER"/>
    <property type="match status" value="1"/>
</dbReference>
<accession>A0A1F5VX79</accession>
<dbReference type="GO" id="GO:0019343">
    <property type="term" value="P:cysteine biosynthetic process via cystathionine"/>
    <property type="evidence" value="ECO:0007669"/>
    <property type="project" value="TreeGrafter"/>
</dbReference>
<dbReference type="GO" id="GO:0019346">
    <property type="term" value="P:transsulfuration"/>
    <property type="evidence" value="ECO:0007669"/>
    <property type="project" value="InterPro"/>
</dbReference>
<proteinExistence type="inferred from homology"/>
<keyword evidence="3 4" id="KW-0663">Pyridoxal phosphate</keyword>
<dbReference type="CDD" id="cd00614">
    <property type="entry name" value="CGS_like"/>
    <property type="match status" value="1"/>
</dbReference>
<dbReference type="InterPro" id="IPR015424">
    <property type="entry name" value="PyrdxlP-dep_Trfase"/>
</dbReference>
<dbReference type="InterPro" id="IPR015421">
    <property type="entry name" value="PyrdxlP-dep_Trfase_major"/>
</dbReference>
<organism evidence="6 7">
    <name type="scientific">Candidatus Fischerbacteria bacterium RBG_13_37_8</name>
    <dbReference type="NCBI Taxonomy" id="1817863"/>
    <lineage>
        <taxon>Bacteria</taxon>
        <taxon>Candidatus Fischeribacteriota</taxon>
    </lineage>
</organism>
<dbReference type="PANTHER" id="PTHR11808:SF15">
    <property type="entry name" value="CYSTATHIONINE GAMMA-LYASE"/>
    <property type="match status" value="1"/>
</dbReference>
<comment type="caution">
    <text evidence="6">The sequence shown here is derived from an EMBL/GenBank/DDBJ whole genome shotgun (WGS) entry which is preliminary data.</text>
</comment>
<dbReference type="Proteomes" id="UP000178943">
    <property type="component" value="Unassembled WGS sequence"/>
</dbReference>
<name>A0A1F5VX79_9BACT</name>
<evidence type="ECO:0008006" key="8">
    <source>
        <dbReference type="Google" id="ProtNLM"/>
    </source>
</evidence>
<dbReference type="SUPFAM" id="SSF53383">
    <property type="entry name" value="PLP-dependent transferases"/>
    <property type="match status" value="1"/>
</dbReference>
<dbReference type="STRING" id="1817863.A2Y62_09405"/>
<dbReference type="GO" id="GO:0009086">
    <property type="term" value="P:methionine biosynthetic process"/>
    <property type="evidence" value="ECO:0007669"/>
    <property type="project" value="UniProtKB-ARBA"/>
</dbReference>
<dbReference type="InterPro" id="IPR000277">
    <property type="entry name" value="Cys/Met-Metab_PyrdxlP-dep_enz"/>
</dbReference>
<dbReference type="GO" id="GO:0030170">
    <property type="term" value="F:pyridoxal phosphate binding"/>
    <property type="evidence" value="ECO:0007669"/>
    <property type="project" value="InterPro"/>
</dbReference>
<dbReference type="Pfam" id="PF01053">
    <property type="entry name" value="Cys_Met_Meta_PP"/>
    <property type="match status" value="1"/>
</dbReference>
<dbReference type="FunFam" id="3.90.1150.10:FF:000033">
    <property type="entry name" value="Cystathionine gamma-synthase"/>
    <property type="match status" value="1"/>
</dbReference>
<dbReference type="GO" id="GO:0005737">
    <property type="term" value="C:cytoplasm"/>
    <property type="evidence" value="ECO:0007669"/>
    <property type="project" value="TreeGrafter"/>
</dbReference>
<dbReference type="GO" id="GO:0003962">
    <property type="term" value="F:cystathionine gamma-synthase activity"/>
    <property type="evidence" value="ECO:0007669"/>
    <property type="project" value="TreeGrafter"/>
</dbReference>
<dbReference type="AlphaFoldDB" id="A0A1F5VX79"/>
<evidence type="ECO:0000256" key="2">
    <source>
        <dbReference type="ARBA" id="ARBA00009077"/>
    </source>
</evidence>
<dbReference type="PROSITE" id="PS00868">
    <property type="entry name" value="CYS_MET_METAB_PP"/>
    <property type="match status" value="1"/>
</dbReference>
<dbReference type="InterPro" id="IPR054542">
    <property type="entry name" value="Cys_met_metab_PP"/>
</dbReference>
<gene>
    <name evidence="6" type="ORF">A2Y62_09405</name>
</gene>
<dbReference type="Gene3D" id="3.40.640.10">
    <property type="entry name" value="Type I PLP-dependent aspartate aminotransferase-like (Major domain)"/>
    <property type="match status" value="1"/>
</dbReference>
<sequence length="429" mass="47811">MFEKKNLTKCSFDTKTVHAGQSPDPSTGAINTPVYLTATYVLEQLGKDKNHHYARSSNPTRTVLEQLLAELEGSRYGVAFSSGMSAADAIVRAWLKQGDHVVVGDDVYGGIFRLFEYNYKKYGLAFDYVDTTVVKNIETAIKPSTRMIWLETPTNPLLKVTDLICVCKLLALINETRQDDEKILSVIDNTFMTPYFMRPLEFGIDIVFHSTTKFFSGHNQMVGGAVIVRDDPKRWYYGETSKMVFDAEAGHEKKLINENANLLYTGIQFIQNAVGAIPSPFDCWLTIMGTKTLALRMQRSDDSARKIADFLSKHPKVKKVYYPGLATHLNYNIAKEQMTGFGAMISFEVQGTITDAITFMNSVKLWSLAESLGAVESMVTHPASMSHVSVPAEVRHSRGISDGLIRLSVGIESAHDLIADLDQALQHRT</sequence>
<dbReference type="EMBL" id="MFGW01000027">
    <property type="protein sequence ID" value="OGF68052.1"/>
    <property type="molecule type" value="Genomic_DNA"/>
</dbReference>
<dbReference type="PIRSF" id="PIRSF001434">
    <property type="entry name" value="CGS"/>
    <property type="match status" value="1"/>
</dbReference>
<dbReference type="InterPro" id="IPR015422">
    <property type="entry name" value="PyrdxlP-dep_Trfase_small"/>
</dbReference>
<evidence type="ECO:0000313" key="7">
    <source>
        <dbReference type="Proteomes" id="UP000178943"/>
    </source>
</evidence>
<comment type="cofactor">
    <cofactor evidence="1 5">
        <name>pyridoxal 5'-phosphate</name>
        <dbReference type="ChEBI" id="CHEBI:597326"/>
    </cofactor>
</comment>
<evidence type="ECO:0000256" key="5">
    <source>
        <dbReference type="RuleBase" id="RU362118"/>
    </source>
</evidence>
<evidence type="ECO:0000256" key="1">
    <source>
        <dbReference type="ARBA" id="ARBA00001933"/>
    </source>
</evidence>